<accession>A0A1G7JPA5</accession>
<evidence type="ECO:0000313" key="8">
    <source>
        <dbReference type="Proteomes" id="UP000199109"/>
    </source>
</evidence>
<evidence type="ECO:0000256" key="6">
    <source>
        <dbReference type="RuleBase" id="RU365089"/>
    </source>
</evidence>
<keyword evidence="8" id="KW-1185">Reference proteome</keyword>
<dbReference type="Pfam" id="PF00872">
    <property type="entry name" value="Transposase_mut"/>
    <property type="match status" value="1"/>
</dbReference>
<keyword evidence="3 6" id="KW-0815">Transposition</keyword>
<dbReference type="GO" id="GO:0004803">
    <property type="term" value="F:transposase activity"/>
    <property type="evidence" value="ECO:0007669"/>
    <property type="project" value="UniProtKB-UniRule"/>
</dbReference>
<evidence type="ECO:0000313" key="7">
    <source>
        <dbReference type="EMBL" id="SDF26711.1"/>
    </source>
</evidence>
<evidence type="ECO:0000256" key="5">
    <source>
        <dbReference type="ARBA" id="ARBA00023172"/>
    </source>
</evidence>
<dbReference type="PANTHER" id="PTHR33217">
    <property type="entry name" value="TRANSPOSASE FOR INSERTION SEQUENCE ELEMENT IS1081"/>
    <property type="match status" value="1"/>
</dbReference>
<keyword evidence="5 6" id="KW-0233">DNA recombination</keyword>
<protein>
    <recommendedName>
        <fullName evidence="6">Mutator family transposase</fullName>
    </recommendedName>
</protein>
<dbReference type="Proteomes" id="UP000199109">
    <property type="component" value="Unassembled WGS sequence"/>
</dbReference>
<keyword evidence="4 6" id="KW-0238">DNA-binding</keyword>
<name>A0A1G7JPA5_9FLAO</name>
<dbReference type="GO" id="GO:0003677">
    <property type="term" value="F:DNA binding"/>
    <property type="evidence" value="ECO:0007669"/>
    <property type="project" value="UniProtKB-UniRule"/>
</dbReference>
<comment type="similarity">
    <text evidence="2 6">Belongs to the transposase mutator family.</text>
</comment>
<organism evidence="7 8">
    <name type="scientific">Pricia antarctica</name>
    <dbReference type="NCBI Taxonomy" id="641691"/>
    <lineage>
        <taxon>Bacteria</taxon>
        <taxon>Pseudomonadati</taxon>
        <taxon>Bacteroidota</taxon>
        <taxon>Flavobacteriia</taxon>
        <taxon>Flavobacteriales</taxon>
        <taxon>Flavobacteriaceae</taxon>
        <taxon>Pricia</taxon>
    </lineage>
</organism>
<comment type="function">
    <text evidence="1 6">Required for the transposition of the insertion element.</text>
</comment>
<gene>
    <name evidence="7" type="ORF">SAMN05421636_1411</name>
</gene>
<evidence type="ECO:0000256" key="1">
    <source>
        <dbReference type="ARBA" id="ARBA00002190"/>
    </source>
</evidence>
<evidence type="ECO:0000256" key="2">
    <source>
        <dbReference type="ARBA" id="ARBA00010961"/>
    </source>
</evidence>
<dbReference type="PROSITE" id="PS01007">
    <property type="entry name" value="TRANSPOSASE_MUTATOR"/>
    <property type="match status" value="1"/>
</dbReference>
<dbReference type="EMBL" id="FNAO01000041">
    <property type="protein sequence ID" value="SDF26711.1"/>
    <property type="molecule type" value="Genomic_DNA"/>
</dbReference>
<dbReference type="AlphaFoldDB" id="A0A1G7JPA5"/>
<evidence type="ECO:0000256" key="3">
    <source>
        <dbReference type="ARBA" id="ARBA00022578"/>
    </source>
</evidence>
<dbReference type="PANTHER" id="PTHR33217:SF8">
    <property type="entry name" value="MUTATOR FAMILY TRANSPOSASE"/>
    <property type="match status" value="1"/>
</dbReference>
<keyword evidence="6" id="KW-0814">Transposable element</keyword>
<dbReference type="GO" id="GO:0006313">
    <property type="term" value="P:DNA transposition"/>
    <property type="evidence" value="ECO:0007669"/>
    <property type="project" value="UniProtKB-UniRule"/>
</dbReference>
<dbReference type="NCBIfam" id="NF033543">
    <property type="entry name" value="transpos_IS256"/>
    <property type="match status" value="1"/>
</dbReference>
<sequence>MRKEEQTEFEKKVLDQFMSGKNLFGKGGAFAPMLKNVIEKALEAEMEGHLGEAQRSFGNKRNGKGKKTIKSGYGTFDIETPQDRQSSFEPELVKKRQTILADNLSDRIIGLYGLGMSYRDISSHIKEIYDTDISHTVLSQITDRIIPDVKAWQNRPLEPLYCIVWLDAMHYKVKVDGKITHKALYNILGINKEGRKEILGMYISESEGANFWLQVLTDLNNRGLKDILIACTDNLRGFTDAILGVFPKAQVQLCIVHQIRNSLKYIASKDQKEFMRDLKTVYRATSKEVAEDELLKLETKWGSRYPVVIESWQRNWEQLSQYFQYTEPIRKIIYTTNAVEGFHRQVRKVTKTKGAFTSDMALLKLVYLATKNIERKWTSPLHNWSLTVQQLYIKFGDRIGLDINRGAPIRGADARSHSKTGQIKDLTNFGMEKK</sequence>
<proteinExistence type="inferred from homology"/>
<reference evidence="7 8" key="1">
    <citation type="submission" date="2016-10" db="EMBL/GenBank/DDBJ databases">
        <authorList>
            <person name="de Groot N.N."/>
        </authorList>
    </citation>
    <scope>NUCLEOTIDE SEQUENCE [LARGE SCALE GENOMIC DNA]</scope>
    <source>
        <strain evidence="7 8">DSM 23421</strain>
    </source>
</reference>
<dbReference type="InterPro" id="IPR001207">
    <property type="entry name" value="Transposase_mutator"/>
</dbReference>
<evidence type="ECO:0000256" key="4">
    <source>
        <dbReference type="ARBA" id="ARBA00023125"/>
    </source>
</evidence>